<dbReference type="SMART" id="SM00422">
    <property type="entry name" value="HTH_MERR"/>
    <property type="match status" value="1"/>
</dbReference>
<dbReference type="SUPFAM" id="SSF46955">
    <property type="entry name" value="Putative DNA-binding domain"/>
    <property type="match status" value="1"/>
</dbReference>
<dbReference type="NCBIfam" id="NF047375">
    <property type="entry name" value="HeatShock_HspR"/>
    <property type="match status" value="1"/>
</dbReference>
<dbReference type="InterPro" id="IPR009061">
    <property type="entry name" value="DNA-bd_dom_put_sf"/>
</dbReference>
<accession>A0A366KCI1</accession>
<evidence type="ECO:0000256" key="1">
    <source>
        <dbReference type="ARBA" id="ARBA00023125"/>
    </source>
</evidence>
<dbReference type="RefSeq" id="WP_113853884.1">
    <property type="nucleotide sequence ID" value="NZ_PDCH01000015.1"/>
</dbReference>
<protein>
    <recommendedName>
        <fullName evidence="2">HTH merR-type domain-containing protein</fullName>
    </recommendedName>
</protein>
<proteinExistence type="predicted"/>
<evidence type="ECO:0000313" key="4">
    <source>
        <dbReference type="Proteomes" id="UP000252345"/>
    </source>
</evidence>
<dbReference type="Pfam" id="PF13411">
    <property type="entry name" value="MerR_1"/>
    <property type="match status" value="1"/>
</dbReference>
<dbReference type="InterPro" id="IPR047057">
    <property type="entry name" value="MerR_fam"/>
</dbReference>
<evidence type="ECO:0000313" key="3">
    <source>
        <dbReference type="EMBL" id="RBP98942.1"/>
    </source>
</evidence>
<dbReference type="CDD" id="cd04766">
    <property type="entry name" value="HTH_HspR"/>
    <property type="match status" value="1"/>
</dbReference>
<dbReference type="InterPro" id="IPR000551">
    <property type="entry name" value="MerR-type_HTH_dom"/>
</dbReference>
<dbReference type="GO" id="GO:0003677">
    <property type="term" value="F:DNA binding"/>
    <property type="evidence" value="ECO:0007669"/>
    <property type="project" value="UniProtKB-KW"/>
</dbReference>
<dbReference type="Gene3D" id="1.10.1660.10">
    <property type="match status" value="1"/>
</dbReference>
<dbReference type="EMBL" id="PDCH01000015">
    <property type="protein sequence ID" value="RBP98942.1"/>
    <property type="molecule type" value="Genomic_DNA"/>
</dbReference>
<sequence>MAAVDSRTRKAYETVARSLIAGRVSLDLADEHGVDINLPVFSVGLVAKLADIHPQTLRQYDRLGLVVPQRTGGGARRYSLRDVDRLNQAQRLSQEESINLAGVTRILALAEENRQLRRQVRRMGQQAGSNIFAAGVDGQVIEVERSRRARLWRHQTRVHAEELVPVDDSVQGSLVESKSLVLWGMQ</sequence>
<gene>
    <name evidence="3" type="ORF">CRD59_06510</name>
</gene>
<dbReference type="PROSITE" id="PS50937">
    <property type="entry name" value="HTH_MERR_2"/>
    <property type="match status" value="1"/>
</dbReference>
<dbReference type="OrthoDB" id="5345718at2"/>
<evidence type="ECO:0000259" key="2">
    <source>
        <dbReference type="PROSITE" id="PS50937"/>
    </source>
</evidence>
<reference evidence="3 4" key="1">
    <citation type="submission" date="2017-10" db="EMBL/GenBank/DDBJ databases">
        <title>Bifidobacterium xylocopum sp. nov. and Bifidobacterium aemilianum sp. nov., from the carpenter bee (Xylocopa violacea) digestive tract.</title>
        <authorList>
            <person name="Alberoni D."/>
            <person name="Baffoni L."/>
            <person name="Di Gioia D."/>
            <person name="Gaggia F."/>
            <person name="Biavati B."/>
        </authorList>
    </citation>
    <scope>NUCLEOTIDE SEQUENCE [LARGE SCALE GENOMIC DNA]</scope>
    <source>
        <strain evidence="3 4">XV2</strain>
    </source>
</reference>
<name>A0A366KCI1_9BIFI</name>
<organism evidence="3 4">
    <name type="scientific">Bifidobacterium xylocopae</name>
    <dbReference type="NCBI Taxonomy" id="2493119"/>
    <lineage>
        <taxon>Bacteria</taxon>
        <taxon>Bacillati</taxon>
        <taxon>Actinomycetota</taxon>
        <taxon>Actinomycetes</taxon>
        <taxon>Bifidobacteriales</taxon>
        <taxon>Bifidobacteriaceae</taxon>
        <taxon>Bifidobacterium</taxon>
    </lineage>
</organism>
<comment type="caution">
    <text evidence="3">The sequence shown here is derived from an EMBL/GenBank/DDBJ whole genome shotgun (WGS) entry which is preliminary data.</text>
</comment>
<dbReference type="PROSITE" id="PS00552">
    <property type="entry name" value="HTH_MERR_1"/>
    <property type="match status" value="1"/>
</dbReference>
<feature type="domain" description="HTH merR-type" evidence="2">
    <location>
        <begin position="40"/>
        <end position="109"/>
    </location>
</feature>
<keyword evidence="1" id="KW-0238">DNA-binding</keyword>
<dbReference type="GO" id="GO:0003700">
    <property type="term" value="F:DNA-binding transcription factor activity"/>
    <property type="evidence" value="ECO:0007669"/>
    <property type="project" value="InterPro"/>
</dbReference>
<keyword evidence="4" id="KW-1185">Reference proteome</keyword>
<dbReference type="AlphaFoldDB" id="A0A366KCI1"/>
<dbReference type="Proteomes" id="UP000252345">
    <property type="component" value="Unassembled WGS sequence"/>
</dbReference>
<dbReference type="PANTHER" id="PTHR30204">
    <property type="entry name" value="REDOX-CYCLING DRUG-SENSING TRANSCRIPTIONAL ACTIVATOR SOXR"/>
    <property type="match status" value="1"/>
</dbReference>
<dbReference type="PANTHER" id="PTHR30204:SF58">
    <property type="entry name" value="HTH-TYPE TRANSCRIPTIONAL REGULATOR YFMP"/>
    <property type="match status" value="1"/>
</dbReference>